<reference evidence="5 6" key="1">
    <citation type="submission" date="2018-09" db="EMBL/GenBank/DDBJ databases">
        <authorList>
            <person name="Grouzdev D.S."/>
            <person name="Krutkina M.S."/>
        </authorList>
    </citation>
    <scope>NUCLEOTIDE SEQUENCE [LARGE SCALE GENOMIC DNA]</scope>
    <source>
        <strain evidence="5 6">RmlP001</strain>
    </source>
</reference>
<feature type="binding site" evidence="2">
    <location>
        <position position="178"/>
    </location>
    <ligand>
        <name>substrate</name>
    </ligand>
</feature>
<dbReference type="InterPro" id="IPR026289">
    <property type="entry name" value="SBP_TakP-like"/>
</dbReference>
<gene>
    <name evidence="5" type="ORF">D3272_22265</name>
</gene>
<evidence type="ECO:0000313" key="6">
    <source>
        <dbReference type="Proteomes" id="UP000289411"/>
    </source>
</evidence>
<feature type="chain" id="PRO_5020376760" evidence="4">
    <location>
        <begin position="28"/>
        <end position="368"/>
    </location>
</feature>
<dbReference type="PANTHER" id="PTHR33376">
    <property type="match status" value="1"/>
</dbReference>
<dbReference type="Gene3D" id="3.40.190.170">
    <property type="entry name" value="Bacterial extracellular solute-binding protein, family 7"/>
    <property type="match status" value="1"/>
</dbReference>
<dbReference type="AlphaFoldDB" id="A0A4Q2R6L4"/>
<protein>
    <submittedName>
        <fullName evidence="5">ABC transporter substrate-binding protein</fullName>
    </submittedName>
</protein>
<feature type="binding site" evidence="2">
    <location>
        <position position="157"/>
    </location>
    <ligand>
        <name>substrate</name>
    </ligand>
</feature>
<feature type="signal peptide" evidence="4">
    <location>
        <begin position="1"/>
        <end position="27"/>
    </location>
</feature>
<feature type="binding site" evidence="3">
    <location>
        <position position="216"/>
    </location>
    <ligand>
        <name>Na(+)</name>
        <dbReference type="ChEBI" id="CHEBI:29101"/>
    </ligand>
</feature>
<keyword evidence="3" id="KW-0479">Metal-binding</keyword>
<dbReference type="GO" id="GO:0055085">
    <property type="term" value="P:transmembrane transport"/>
    <property type="evidence" value="ECO:0007669"/>
    <property type="project" value="InterPro"/>
</dbReference>
<name>A0A4Q2R6L4_9HYPH</name>
<sequence>MGRRRFVTAAALSAAGLAAGGAGPARAAEAPEVTWRLTSSFPKSLDLLYGGAELFARQVGDITGGRFRIDVFPPGDIVPGLQALDAVQAGTVDACQTQLDYAYGKDPAFAIPTAFPFGMNAREQAAYALDGGGNDLTNALLADYGAIGYPAGNTGAQMGGFFRREIKTAGDLAGLRIRAGGLAGRVLQKLGAVPEQTARSEIVAALQGGTLDGVTWVGPYDDAKIDDTGKLQKAAPFYYYPGWWRGGSMIHVAFNKARHDALPEAFRAALRTAALSTHLQVQASYDAANPAALKRLVIAGAELRAFPQDLLEAAFKAAGDVYREISDVNPRFKSMLDAAMAFRADQYLWWQVSEYTFDNFMIRQRARG</sequence>
<comment type="caution">
    <text evidence="5">The sequence shown here is derived from an EMBL/GenBank/DDBJ whole genome shotgun (WGS) entry which is preliminary data.</text>
</comment>
<evidence type="ECO:0000256" key="3">
    <source>
        <dbReference type="PIRSR" id="PIRSR039026-2"/>
    </source>
</evidence>
<evidence type="ECO:0000256" key="1">
    <source>
        <dbReference type="ARBA" id="ARBA00022729"/>
    </source>
</evidence>
<keyword evidence="6" id="KW-1185">Reference proteome</keyword>
<dbReference type="RefSeq" id="WP_129221441.1">
    <property type="nucleotide sequence ID" value="NZ_QYBC01000022.1"/>
</dbReference>
<dbReference type="PANTHER" id="PTHR33376:SF5">
    <property type="entry name" value="EXTRACYTOPLASMIC SOLUTE RECEPTOR PROTEIN"/>
    <property type="match status" value="1"/>
</dbReference>
<dbReference type="GO" id="GO:0046872">
    <property type="term" value="F:metal ion binding"/>
    <property type="evidence" value="ECO:0007669"/>
    <property type="project" value="UniProtKB-KW"/>
</dbReference>
<dbReference type="Gene3D" id="3.40.190.10">
    <property type="entry name" value="Periplasmic binding protein-like II"/>
    <property type="match status" value="1"/>
</dbReference>
<dbReference type="InterPro" id="IPR038404">
    <property type="entry name" value="TRAP_DctP_sf"/>
</dbReference>
<dbReference type="OrthoDB" id="9780733at2"/>
<evidence type="ECO:0000256" key="4">
    <source>
        <dbReference type="SAM" id="SignalP"/>
    </source>
</evidence>
<organism evidence="5 6">
    <name type="scientific">Lichenibacterium ramalinae</name>
    <dbReference type="NCBI Taxonomy" id="2316527"/>
    <lineage>
        <taxon>Bacteria</taxon>
        <taxon>Pseudomonadati</taxon>
        <taxon>Pseudomonadota</taxon>
        <taxon>Alphaproteobacteria</taxon>
        <taxon>Hyphomicrobiales</taxon>
        <taxon>Lichenihabitantaceae</taxon>
        <taxon>Lichenibacterium</taxon>
    </lineage>
</organism>
<accession>A0A4Q2R6L4</accession>
<dbReference type="InterPro" id="IPR018389">
    <property type="entry name" value="DctP_fam"/>
</dbReference>
<proteinExistence type="predicted"/>
<dbReference type="InterPro" id="IPR006311">
    <property type="entry name" value="TAT_signal"/>
</dbReference>
<dbReference type="PIRSF" id="PIRSF039026">
    <property type="entry name" value="SiaP"/>
    <property type="match status" value="1"/>
</dbReference>
<dbReference type="Proteomes" id="UP000289411">
    <property type="component" value="Unassembled WGS sequence"/>
</dbReference>
<dbReference type="Pfam" id="PF03480">
    <property type="entry name" value="DctP"/>
    <property type="match status" value="1"/>
</dbReference>
<dbReference type="PROSITE" id="PS51318">
    <property type="entry name" value="TAT"/>
    <property type="match status" value="1"/>
</dbReference>
<evidence type="ECO:0000256" key="2">
    <source>
        <dbReference type="PIRSR" id="PIRSR039026-1"/>
    </source>
</evidence>
<dbReference type="EMBL" id="QYBC01000022">
    <property type="protein sequence ID" value="RYB02228.1"/>
    <property type="molecule type" value="Genomic_DNA"/>
</dbReference>
<dbReference type="GO" id="GO:0031317">
    <property type="term" value="C:tripartite ATP-independent periplasmic transporter complex"/>
    <property type="evidence" value="ECO:0007669"/>
    <property type="project" value="InterPro"/>
</dbReference>
<reference evidence="5 6" key="2">
    <citation type="submission" date="2019-02" db="EMBL/GenBank/DDBJ databases">
        <title>'Lichenibacterium ramalinii' gen. nov. sp. nov., 'Lichenibacterium minor' gen. nov. sp. nov.</title>
        <authorList>
            <person name="Pankratov T."/>
        </authorList>
    </citation>
    <scope>NUCLEOTIDE SEQUENCE [LARGE SCALE GENOMIC DNA]</scope>
    <source>
        <strain evidence="5 6">RmlP001</strain>
    </source>
</reference>
<keyword evidence="1 4" id="KW-0732">Signal</keyword>
<evidence type="ECO:0000313" key="5">
    <source>
        <dbReference type="EMBL" id="RYB02228.1"/>
    </source>
</evidence>